<evidence type="ECO:0000313" key="9">
    <source>
        <dbReference type="Proteomes" id="UP001257914"/>
    </source>
</evidence>
<evidence type="ECO:0000256" key="1">
    <source>
        <dbReference type="ARBA" id="ARBA00004651"/>
    </source>
</evidence>
<keyword evidence="9" id="KW-1185">Reference proteome</keyword>
<sequence>MIIDAITSRYEKSLQMLSNLDGIAPLLLRLYLAPIFIQAGWNKLANFDSTVQWFGNAQWGLGLPFPDLLAALAAGSEFIGGWLLLLGLFTRLTAIPLMITMLVAAFGVHGKNGWLALADSSSWLADGTIFFNESIMAAAEKKEAAVAILQQHGNYDWLSSSGSFTILNNGMEFSITYFIMLLVLFFYGAGHFTSVDHYLAKRFYTNEKITNKS</sequence>
<evidence type="ECO:0000256" key="7">
    <source>
        <dbReference type="SAM" id="Phobius"/>
    </source>
</evidence>
<dbReference type="InterPro" id="IPR032808">
    <property type="entry name" value="DoxX"/>
</dbReference>
<comment type="subcellular location">
    <subcellularLocation>
        <location evidence="1">Cell membrane</location>
        <topology evidence="1">Multi-pass membrane protein</topology>
    </subcellularLocation>
</comment>
<feature type="transmembrane region" description="Helical" evidence="7">
    <location>
        <begin position="175"/>
        <end position="193"/>
    </location>
</feature>
<keyword evidence="4 7" id="KW-0812">Transmembrane</keyword>
<dbReference type="EMBL" id="JAWCUA010000001">
    <property type="protein sequence ID" value="MDU0111784.1"/>
    <property type="molecule type" value="Genomic_DNA"/>
</dbReference>
<keyword evidence="6 7" id="KW-0472">Membrane</keyword>
<comment type="caution">
    <text evidence="8">The sequence shown here is derived from an EMBL/GenBank/DDBJ whole genome shotgun (WGS) entry which is preliminary data.</text>
</comment>
<organism evidence="8 9">
    <name type="scientific">Psychrosphaera aquimarina</name>
    <dbReference type="NCBI Taxonomy" id="2044854"/>
    <lineage>
        <taxon>Bacteria</taxon>
        <taxon>Pseudomonadati</taxon>
        <taxon>Pseudomonadota</taxon>
        <taxon>Gammaproteobacteria</taxon>
        <taxon>Alteromonadales</taxon>
        <taxon>Pseudoalteromonadaceae</taxon>
        <taxon>Psychrosphaera</taxon>
    </lineage>
</organism>
<comment type="similarity">
    <text evidence="2">Belongs to the DoxX family.</text>
</comment>
<evidence type="ECO:0000256" key="5">
    <source>
        <dbReference type="ARBA" id="ARBA00022989"/>
    </source>
</evidence>
<feature type="transmembrane region" description="Helical" evidence="7">
    <location>
        <begin position="20"/>
        <end position="41"/>
    </location>
</feature>
<keyword evidence="3" id="KW-1003">Cell membrane</keyword>
<keyword evidence="5 7" id="KW-1133">Transmembrane helix</keyword>
<dbReference type="PANTHER" id="PTHR33452">
    <property type="entry name" value="OXIDOREDUCTASE CATD-RELATED"/>
    <property type="match status" value="1"/>
</dbReference>
<evidence type="ECO:0000256" key="6">
    <source>
        <dbReference type="ARBA" id="ARBA00023136"/>
    </source>
</evidence>
<dbReference type="Pfam" id="PF07681">
    <property type="entry name" value="DoxX"/>
    <property type="match status" value="1"/>
</dbReference>
<reference evidence="8 9" key="1">
    <citation type="submission" date="2023-10" db="EMBL/GenBank/DDBJ databases">
        <title>Psychrosphaera aquimaarina strain SW33 isolated from seawater.</title>
        <authorList>
            <person name="Bayburt H."/>
            <person name="Kim J.M."/>
            <person name="Choi B.J."/>
            <person name="Jeon C.O."/>
        </authorList>
    </citation>
    <scope>NUCLEOTIDE SEQUENCE [LARGE SCALE GENOMIC DNA]</scope>
    <source>
        <strain evidence="8 9">KCTC 52743</strain>
    </source>
</reference>
<dbReference type="RefSeq" id="WP_315945675.1">
    <property type="nucleotide sequence ID" value="NZ_JAWCUA010000001.1"/>
</dbReference>
<dbReference type="Proteomes" id="UP001257914">
    <property type="component" value="Unassembled WGS sequence"/>
</dbReference>
<dbReference type="PANTHER" id="PTHR33452:SF19">
    <property type="entry name" value="DOXX FAMILY PROTEIN"/>
    <property type="match status" value="1"/>
</dbReference>
<feature type="transmembrane region" description="Helical" evidence="7">
    <location>
        <begin position="92"/>
        <end position="110"/>
    </location>
</feature>
<dbReference type="InterPro" id="IPR051907">
    <property type="entry name" value="DoxX-like_oxidoreductase"/>
</dbReference>
<proteinExistence type="inferred from homology"/>
<accession>A0ABU3QWI9</accession>
<evidence type="ECO:0000313" key="8">
    <source>
        <dbReference type="EMBL" id="MDU0111784.1"/>
    </source>
</evidence>
<feature type="transmembrane region" description="Helical" evidence="7">
    <location>
        <begin position="61"/>
        <end position="85"/>
    </location>
</feature>
<gene>
    <name evidence="8" type="ORF">RT723_01920</name>
</gene>
<evidence type="ECO:0000256" key="2">
    <source>
        <dbReference type="ARBA" id="ARBA00006679"/>
    </source>
</evidence>
<evidence type="ECO:0000256" key="4">
    <source>
        <dbReference type="ARBA" id="ARBA00022692"/>
    </source>
</evidence>
<protein>
    <submittedName>
        <fullName evidence="8">DoxX family protein</fullName>
    </submittedName>
</protein>
<name>A0ABU3QWI9_9GAMM</name>
<evidence type="ECO:0000256" key="3">
    <source>
        <dbReference type="ARBA" id="ARBA00022475"/>
    </source>
</evidence>